<protein>
    <submittedName>
        <fullName evidence="1">DUF499 domain-containing protein</fullName>
    </submittedName>
</protein>
<dbReference type="EMBL" id="JBHTAP010000002">
    <property type="protein sequence ID" value="MFC7236590.1"/>
    <property type="molecule type" value="Genomic_DNA"/>
</dbReference>
<proteinExistence type="predicted"/>
<gene>
    <name evidence="1" type="ORF">ACFQJ4_14920</name>
</gene>
<name>A0ABD5ZSW0_9EURY</name>
<keyword evidence="2" id="KW-1185">Reference proteome</keyword>
<dbReference type="GeneID" id="79268329"/>
<reference evidence="1 2" key="1">
    <citation type="journal article" date="2019" name="Int. J. Syst. Evol. Microbiol.">
        <title>The Global Catalogue of Microorganisms (GCM) 10K type strain sequencing project: providing services to taxonomists for standard genome sequencing and annotation.</title>
        <authorList>
            <consortium name="The Broad Institute Genomics Platform"/>
            <consortium name="The Broad Institute Genome Sequencing Center for Infectious Disease"/>
            <person name="Wu L."/>
            <person name="Ma J."/>
        </authorList>
    </citation>
    <scope>NUCLEOTIDE SEQUENCE [LARGE SCALE GENOMIC DNA]</scope>
    <source>
        <strain evidence="1 2">DT85</strain>
    </source>
</reference>
<evidence type="ECO:0000313" key="1">
    <source>
        <dbReference type="EMBL" id="MFC7236590.1"/>
    </source>
</evidence>
<organism evidence="1 2">
    <name type="scientific">Halosegnis marinus</name>
    <dbReference type="NCBI Taxonomy" id="3034023"/>
    <lineage>
        <taxon>Archaea</taxon>
        <taxon>Methanobacteriati</taxon>
        <taxon>Methanobacteriota</taxon>
        <taxon>Stenosarchaea group</taxon>
        <taxon>Halobacteria</taxon>
        <taxon>Halobacteriales</taxon>
        <taxon>Natronomonadaceae</taxon>
        <taxon>Halosegnis</taxon>
    </lineage>
</organism>
<dbReference type="RefSeq" id="WP_276236288.1">
    <property type="nucleotide sequence ID" value="NZ_CP119803.1"/>
</dbReference>
<evidence type="ECO:0000313" key="2">
    <source>
        <dbReference type="Proteomes" id="UP001596398"/>
    </source>
</evidence>
<dbReference type="Proteomes" id="UP001596398">
    <property type="component" value="Unassembled WGS sequence"/>
</dbReference>
<comment type="caution">
    <text evidence="1">The sequence shown here is derived from an EMBL/GenBank/DDBJ whole genome shotgun (WGS) entry which is preliminary data.</text>
</comment>
<sequence length="1076" mass="119612">MANADSLTQTLADTVTLSEELREEGRIDGQVKLYNIDDEDEFEADADTFFKRTVTTQGLQETLSILRDSLNGDDPRKAHVLYGPYGSGKSHQMVALYHCFAAPRVAGEWAADKGNVDGLQAALPEDATAITVAMQYENNDYDYLWEPFFEGLDADPGDFDTGGYPDIKTIQEAVGDRTVAFIIDELEDWFDTLDKDLESANRGFLQALMEATAIESLDLFTIASVLRRGSKVHDILNREDAVQVNMDSKVSKEDVLLHRLIDGVEEGPASDIIDGYLEAYHRSDYVDDEAVTRDEMLELYPFHPALIETLESRYYAGDENQNTRGMIYLFSTLLLELQDQTDLITHGDIDAEQFEDELIKIDFARPTACVNDIKRLDASIDFGRRILNTILLYSLNDSQGEGADVSEIVMGTYQTNNRISDIYIQLEQIHGVAWHLHKLNGKYAIRDKRNPNALIRNAASDVSERAAKGEIADMVSELFGPHSYTVGFRPDELSKIPDTNQVKVIIHSEEWTPERVRAVITNDGRGRSWRNTFIFVQPNEGDAIESGTRYIDKARYVEGARQVLADQGLDDGIRARIKNMKEQEEQELRKELRLAYGDVIDGDDLLNEFEMATPMQLDVFVLDEDKDEYSAKTLIDEAAADPFDLESHIWPIAEDLLERKGETTIQAIYEEFLTKPALPIPGGTGDVLDAAKNGGLVDKPILLHTPTDGFSTDLDQLTPQTKLVLEADIDVWEIDDVIDDIRGQFSAGTTELAIGDYYNTLTSKTQVRIEGDEKDLLFMAIGRLTNDDGYVIARGAELLDEPQLDGTVRDVSRATQIGPSAVAERLREAIDDTGEASVEAVLRAIRGDTSVYLPAEDTEQAVTEAVMTLLSEQHLLRTENGYVDSLGDRDVFEMTIVPSVSGAIAAEIDDYIGSLDSDTNFTIDDLHTRFGSSAPEAAIKTYLLQHLGTDSDPAYVIANNGSTDPGQWMPGYPFSTPKSDEELIWEFHYNGGSAADLRDKWNREQDEGSVNHATIEFTLPEDGGLPAELQDTATVEHTTIELALEANQPAAELTAFFEGLSDDAHSIIVDAEFTKE</sequence>
<accession>A0ABD5ZSW0</accession>
<dbReference type="AlphaFoldDB" id="A0ABD5ZSW0"/>